<dbReference type="InterPro" id="IPR039537">
    <property type="entry name" value="Retrotran_Ty1/copia-like"/>
</dbReference>
<dbReference type="GO" id="GO:0003676">
    <property type="term" value="F:nucleic acid binding"/>
    <property type="evidence" value="ECO:0007669"/>
    <property type="project" value="InterPro"/>
</dbReference>
<feature type="transmembrane region" description="Helical" evidence="6">
    <location>
        <begin position="1100"/>
        <end position="1124"/>
    </location>
</feature>
<evidence type="ECO:0000256" key="5">
    <source>
        <dbReference type="SAM" id="MobiDB-lite"/>
    </source>
</evidence>
<dbReference type="InterPro" id="IPR054722">
    <property type="entry name" value="PolX-like_BBD"/>
</dbReference>
<feature type="region of interest" description="Disordered" evidence="5">
    <location>
        <begin position="775"/>
        <end position="800"/>
    </location>
</feature>
<dbReference type="Pfam" id="PF22936">
    <property type="entry name" value="Pol_BBD"/>
    <property type="match status" value="1"/>
</dbReference>
<accession>A0A2N9J9A6</accession>
<protein>
    <recommendedName>
        <fullName evidence="7">Integrase catalytic domain-containing protein</fullName>
    </recommendedName>
</protein>
<keyword evidence="1" id="KW-0645">Protease</keyword>
<keyword evidence="6" id="KW-0472">Membrane</keyword>
<dbReference type="PROSITE" id="PS50994">
    <property type="entry name" value="INTEGRASE"/>
    <property type="match status" value="1"/>
</dbReference>
<evidence type="ECO:0000256" key="3">
    <source>
        <dbReference type="ARBA" id="ARBA00022750"/>
    </source>
</evidence>
<dbReference type="Pfam" id="PF13976">
    <property type="entry name" value="gag_pre-integrs"/>
    <property type="match status" value="1"/>
</dbReference>
<dbReference type="GO" id="GO:0015074">
    <property type="term" value="P:DNA integration"/>
    <property type="evidence" value="ECO:0007669"/>
    <property type="project" value="InterPro"/>
</dbReference>
<sequence length="1310" mass="146736">MGSTSGHEITHPITVILDGPTSYHAWSQNMTVFLKGRRLWRYVTGDIPKPVPGPVTDSDSSDGDSVAEAVVQVDDFEARLEEWESIQCRILSWFINTSVPAISSLLPRLETGQAAWSFLATRCNCTYDFALEFHIEVKLYQMHQESGQSISDYYSQTAYMWEQLAAADPPLRYAEDIDLFAKYKDRRRFTQFMMGLREDFEPTRAALLSRSPLPSLNAAVKELISEENRRPHHHLSSSDVVLATPRPLSFSDRTRCICTYCKKPAAVSSTPVDDPVVTVSQLESMFHRYMSQPSPALSVTSGNKSWLFDSACCNHMTPHASHFSQKTPLAPSPIIYTADSSHMFVSHIGTISSPDLTIPDTYLVPKLSLNLLSVGQLCELGLDLHFSNRGVDVQDPLTGKLLGTGRKIGRLFELCNLQIPSHMVSSSVAATTTLSPDLWHSRLGHASLSRLQLLASQGHLGSVSFNKFDCMSCQFGKQTKLPFNNSDSFSSAPFDLVHSDVWGPAPFTTEGGSRYFVIFVDDYSRFTWIYLLKHRSDLVSIFQTFHKMIQTQFSRTIKVFRSDNAQEYHDKSFLSILDSNGTLPHYSCSYTSQQNGRVERKLRHILDVVRTLLISASVPERFWGEAALTAVYTINRIPSPTTHKKSPFELFYGKLPDYSSLRVFGCVCFVSLPSHERNKLEPRSRLCCFLGYGISQKGFRCYDPISRRLRISHHVEFWEHPTFSNRQHFPLISSSMTPIFTDPSIDLYPEPVRDSAPPPSSSDVPSLVLSPAAGSLDSDLAPSSPSESPTDIRHSTRVRAPPSHLSDYHCYFALATLHEPHTYREASTNPLWQQAMADELDALHKTHTWDMSTLPPSKSAVGCKWVYKIKTRADGSVERYKARLVARGFTQEYGIDYEETFAPMDVKNAFLNGDLLEEVYMQPPPGYPDSQNQVCCLRRALYGLKQAPRAWFAKFSSVVAQQGFTPSSYDSALFIRHTSTGITLILLYVDDMIITGDDTAGIRDLQKFLSQQFEMKDLGTLSYFLGLEVTSSSDGYYLSQAKYASDLLSKAGLTDSKTVSTPLELNVKLNTTDGEPLSDATLYRQLVGSLIYLTVTRPDLAYAVHLVSQFTLLLAPLIMLQFFVFCGTSRGHSFMVSTSRHSLPLSCAPMLMQTGLEIPLIVALPQVTASYWVPLLSLGVARNSLLLLVPVLKLSTVLSPMPPRNSSDFAGSWLTWVLPRPPVLLFTVIIVVLFTLPIMMFFMSAPSTLRSTVTSFVIIFSRVLFTYYLSPLRTSLLMSSPSPIHRDAYAILFPNSRWLLRHHLVFEGGC</sequence>
<dbReference type="Gene3D" id="3.30.420.10">
    <property type="entry name" value="Ribonuclease H-like superfamily/Ribonuclease H"/>
    <property type="match status" value="1"/>
</dbReference>
<dbReference type="EMBL" id="OIVN01006454">
    <property type="protein sequence ID" value="SPD33428.1"/>
    <property type="molecule type" value="Genomic_DNA"/>
</dbReference>
<organism evidence="8">
    <name type="scientific">Fagus sylvatica</name>
    <name type="common">Beechnut</name>
    <dbReference type="NCBI Taxonomy" id="28930"/>
    <lineage>
        <taxon>Eukaryota</taxon>
        <taxon>Viridiplantae</taxon>
        <taxon>Streptophyta</taxon>
        <taxon>Embryophyta</taxon>
        <taxon>Tracheophyta</taxon>
        <taxon>Spermatophyta</taxon>
        <taxon>Magnoliopsida</taxon>
        <taxon>eudicotyledons</taxon>
        <taxon>Gunneridae</taxon>
        <taxon>Pentapetalae</taxon>
        <taxon>rosids</taxon>
        <taxon>fabids</taxon>
        <taxon>Fagales</taxon>
        <taxon>Fagaceae</taxon>
        <taxon>Fagus</taxon>
    </lineage>
</organism>
<dbReference type="InterPro" id="IPR013103">
    <property type="entry name" value="RVT_2"/>
</dbReference>
<keyword evidence="6" id="KW-0812">Transmembrane</keyword>
<dbReference type="InterPro" id="IPR036397">
    <property type="entry name" value="RNaseH_sf"/>
</dbReference>
<dbReference type="InterPro" id="IPR025724">
    <property type="entry name" value="GAG-pre-integrase_dom"/>
</dbReference>
<evidence type="ECO:0000259" key="7">
    <source>
        <dbReference type="PROSITE" id="PS50994"/>
    </source>
</evidence>
<keyword evidence="3" id="KW-0064">Aspartyl protease</keyword>
<dbReference type="PANTHER" id="PTHR42648:SF26">
    <property type="entry name" value="INTEGRASE CATALYTIC DOMAIN-CONTAINING PROTEIN"/>
    <property type="match status" value="1"/>
</dbReference>
<dbReference type="Pfam" id="PF07727">
    <property type="entry name" value="RVT_2"/>
    <property type="match status" value="2"/>
</dbReference>
<keyword evidence="4" id="KW-0378">Hydrolase</keyword>
<feature type="transmembrane region" description="Helical" evidence="6">
    <location>
        <begin position="1249"/>
        <end position="1269"/>
    </location>
</feature>
<feature type="compositionally biased region" description="Low complexity" evidence="5">
    <location>
        <begin position="775"/>
        <end position="789"/>
    </location>
</feature>
<gene>
    <name evidence="8" type="ORF">FSB_LOCUS61310</name>
</gene>
<dbReference type="InterPro" id="IPR043502">
    <property type="entry name" value="DNA/RNA_pol_sf"/>
</dbReference>
<dbReference type="InterPro" id="IPR012337">
    <property type="entry name" value="RNaseH-like_sf"/>
</dbReference>
<dbReference type="Pfam" id="PF25597">
    <property type="entry name" value="SH3_retrovirus"/>
    <property type="match status" value="1"/>
</dbReference>
<feature type="domain" description="Integrase catalytic" evidence="7">
    <location>
        <begin position="489"/>
        <end position="655"/>
    </location>
</feature>
<dbReference type="SUPFAM" id="SSF53098">
    <property type="entry name" value="Ribonuclease H-like"/>
    <property type="match status" value="1"/>
</dbReference>
<reference evidence="8" key="1">
    <citation type="submission" date="2018-02" db="EMBL/GenBank/DDBJ databases">
        <authorList>
            <person name="Cohen D.B."/>
            <person name="Kent A.D."/>
        </authorList>
    </citation>
    <scope>NUCLEOTIDE SEQUENCE</scope>
</reference>
<keyword evidence="6" id="KW-1133">Transmembrane helix</keyword>
<dbReference type="PANTHER" id="PTHR42648">
    <property type="entry name" value="TRANSPOSASE, PUTATIVE-RELATED"/>
    <property type="match status" value="1"/>
</dbReference>
<evidence type="ECO:0000256" key="6">
    <source>
        <dbReference type="SAM" id="Phobius"/>
    </source>
</evidence>
<proteinExistence type="predicted"/>
<dbReference type="InterPro" id="IPR057670">
    <property type="entry name" value="SH3_retrovirus"/>
</dbReference>
<dbReference type="GO" id="GO:0006508">
    <property type="term" value="P:proteolysis"/>
    <property type="evidence" value="ECO:0007669"/>
    <property type="project" value="UniProtKB-KW"/>
</dbReference>
<name>A0A2N9J9A6_FAGSY</name>
<evidence type="ECO:0000256" key="2">
    <source>
        <dbReference type="ARBA" id="ARBA00022723"/>
    </source>
</evidence>
<evidence type="ECO:0000256" key="1">
    <source>
        <dbReference type="ARBA" id="ARBA00022670"/>
    </source>
</evidence>
<dbReference type="SUPFAM" id="SSF56672">
    <property type="entry name" value="DNA/RNA polymerases"/>
    <property type="match status" value="1"/>
</dbReference>
<evidence type="ECO:0000256" key="4">
    <source>
        <dbReference type="ARBA" id="ARBA00022801"/>
    </source>
</evidence>
<keyword evidence="2" id="KW-0479">Metal-binding</keyword>
<dbReference type="GO" id="GO:0004190">
    <property type="term" value="F:aspartic-type endopeptidase activity"/>
    <property type="evidence" value="ECO:0007669"/>
    <property type="project" value="UniProtKB-KW"/>
</dbReference>
<evidence type="ECO:0000313" key="8">
    <source>
        <dbReference type="EMBL" id="SPD33428.1"/>
    </source>
</evidence>
<dbReference type="Pfam" id="PF00665">
    <property type="entry name" value="rve"/>
    <property type="match status" value="1"/>
</dbReference>
<dbReference type="GO" id="GO:0046872">
    <property type="term" value="F:metal ion binding"/>
    <property type="evidence" value="ECO:0007669"/>
    <property type="project" value="UniProtKB-KW"/>
</dbReference>
<feature type="transmembrane region" description="Helical" evidence="6">
    <location>
        <begin position="1223"/>
        <end position="1243"/>
    </location>
</feature>
<dbReference type="InterPro" id="IPR001584">
    <property type="entry name" value="Integrase_cat-core"/>
</dbReference>